<dbReference type="GeneID" id="102163379"/>
<reference evidence="3" key="1">
    <citation type="submission" date="2009-11" db="EMBL/GenBank/DDBJ databases">
        <authorList>
            <consortium name="Porcine genome sequencing project"/>
        </authorList>
    </citation>
    <scope>NUCLEOTIDE SEQUENCE [LARGE SCALE GENOMIC DNA]</scope>
    <source>
        <strain evidence="3">Duroc</strain>
    </source>
</reference>
<dbReference type="RefSeq" id="XP_005660235.2">
    <property type="nucleotide sequence ID" value="XM_005660178.2"/>
</dbReference>
<dbReference type="Proteomes" id="UP000008227">
    <property type="component" value="Chromosome 1"/>
</dbReference>
<dbReference type="GO" id="GO:0005643">
    <property type="term" value="C:nuclear pore"/>
    <property type="evidence" value="ECO:0000318"/>
    <property type="project" value="GO_Central"/>
</dbReference>
<protein>
    <submittedName>
        <fullName evidence="2">Nuclear pore associated protein 1</fullName>
    </submittedName>
</protein>
<dbReference type="Pfam" id="PF15229">
    <property type="entry name" value="POM121"/>
    <property type="match status" value="1"/>
</dbReference>
<reference evidence="2" key="2">
    <citation type="journal article" date="2020" name="Gigascience">
        <title>An improved pig reference genome sequence to enable pig genetics and genomics research.</title>
        <authorList>
            <person name="Warr A."/>
            <person name="Affara N."/>
            <person name="Aken B."/>
            <person name="Beiki H."/>
            <person name="Bickhart D.M."/>
            <person name="Billis K."/>
            <person name="Chow W."/>
            <person name="Eory L."/>
            <person name="Finlayson H.A."/>
            <person name="Flicek P."/>
            <person name="Giron C.G."/>
            <person name="Griffin D.K."/>
            <person name="Hall R."/>
            <person name="Hannum G."/>
            <person name="Hourlier T."/>
            <person name="Howe K."/>
            <person name="Hume D.A."/>
            <person name="Izuogu O."/>
            <person name="Kim K."/>
            <person name="Koren S."/>
            <person name="Liu H."/>
            <person name="Manchanda N."/>
            <person name="Martin F.J."/>
            <person name="Nonneman D.J."/>
            <person name="O'Connor R.E."/>
            <person name="Phillippy A.M."/>
            <person name="Rohrer G.A."/>
            <person name="Rosen B.D."/>
            <person name="Rund L.A."/>
            <person name="Sargent C.A."/>
            <person name="Schook L.B."/>
            <person name="Schroeder S.G."/>
            <person name="Schwartz A.S."/>
            <person name="Skinner B.M."/>
            <person name="Talbot R."/>
            <person name="Tseng E."/>
            <person name="Tuggle C.K."/>
            <person name="Watson M."/>
            <person name="Smith T.P.L."/>
            <person name="Archibald A.L."/>
        </authorList>
    </citation>
    <scope>NUCLEOTIDE SEQUENCE [LARGE SCALE GENOMIC DNA]</scope>
    <source>
        <strain evidence="2">Duroc</strain>
    </source>
</reference>
<dbReference type="InParanoid" id="A0A5G2QM62"/>
<evidence type="ECO:0000313" key="2">
    <source>
        <dbReference type="Ensembl" id="ENSSSCP00000065967.1"/>
    </source>
</evidence>
<proteinExistence type="predicted"/>
<dbReference type="GO" id="GO:0008139">
    <property type="term" value="F:nuclear localization sequence binding"/>
    <property type="evidence" value="ECO:0000318"/>
    <property type="project" value="GO_Central"/>
</dbReference>
<dbReference type="KEGG" id="ssc:102163379"/>
<dbReference type="CTD" id="23742"/>
<feature type="compositionally biased region" description="Polar residues" evidence="1">
    <location>
        <begin position="443"/>
        <end position="453"/>
    </location>
</feature>
<dbReference type="GO" id="GO:0006606">
    <property type="term" value="P:protein import into nucleus"/>
    <property type="evidence" value="ECO:0000318"/>
    <property type="project" value="GO_Central"/>
</dbReference>
<reference evidence="2" key="3">
    <citation type="submission" date="2025-08" db="UniProtKB">
        <authorList>
            <consortium name="Ensembl"/>
        </authorList>
    </citation>
    <scope>IDENTIFICATION</scope>
</reference>
<keyword evidence="3" id="KW-1185">Reference proteome</keyword>
<dbReference type="GlyGen" id="A0A5G2QM62">
    <property type="glycosylation" value="2 sites"/>
</dbReference>
<dbReference type="AlphaFoldDB" id="A0A5G2QM62"/>
<feature type="region of interest" description="Disordered" evidence="1">
    <location>
        <begin position="136"/>
        <end position="169"/>
    </location>
</feature>
<dbReference type="FunCoup" id="A0A5G2QM62">
    <property type="interactions" value="4"/>
</dbReference>
<sequence length="1181" mass="124587">MGNLFSKPQSTPRGPPVGCRPLVFLTCNADPSARGHPAAPAPAFRPGRRLFHRDRGPLPASFSIAPKRQYLIRQTRYSLLGILPLVSWRDLPKKLFLSALNSMMFGLSRTIKTPPPGRKFGFLRSLPEQEVKAGKPVVPTSHLPHPCPKGSEVKVQKDPRKGTAEEEEDPIDIEGLANQNRGPYSNGETSLIAGPLGTNQDLTSFKHSPEPLDVLPTQPEGSLSKKAQMSPMISISESHVTGSQSPAIDVLPTWNPHPHAGMFSPPIPCRSLLPPERLKEEVLDKDHHPSLPGLLVSGKEVQCEKPSDFPSRSSSSLVCAKNRPCKRKIPLPSCLPLPLLLPPPLQLPWDRGELPPPPKLPCLALAKNLDTLEKKTEGQWNKIRKVTEDCSSPQPEPSFSPPALETADSLLPATHTLQAPATTTDLAHLSPSLSVPPPPSTSNADQETRNTTPKSPPLAIPADSFPFSTSKPILGIPLRQNGGPSHSVIATTSLISDHLTPPSIPALSFQPPSCQNESPTPMCVDPPPPFYLPTPFPVPPINPPILPGQPITPMAIPSTSEVMESAGLTWQHTLDPGVTDMDTTPPSKAVIFNSPPGSWVEQRHPAEVPVSIGPSVMMVPCPTPVFNNPFGPQINPQPTFGTMDEQQRASLPLASIFTNPPFMAPAPVFTKPSFVPPAPVFTQGSFVPPAPVFTQASFVPPAPVFTQASVVPPSPVFTQASFMPPAPVFTQGSFVPPAPVFTQASFVPPAPVFTQGSFVPPAPVFTQASFVPPAPVFTQASFVPPAPVFTQGSFVPPAPVFTQGSFVPPAPVFTQGSFVPLAPVFTQGSFVPPAPVFTKPSFKASAPVSTDTPFMAPASSFTKPPFMASGVTCAPVGSTSVNMPTFDTDAMDTSPPSEAVIFQSAPVSTENHYPFFMAVPSSENTPPSGSNALAHASARLPAKSAKRRINTSKLLLDPVITSQNAFGANDGQKLNNSLLLGNLVAPAQDKSLTFPTAQPPNGSIMQSGWPGPPSTTTVNTQSAFGDNPGILPRDVSTATGFGLATSMPSTRDSSLLFVHTTPGPLVFRGPVAPMDDAVSVPTIGLTHSEASIPFNFNAGLSGATSTTSLPSSGPITWDPSGCSMAAAVGGANTIPAFGHISGSTLDSNTGTSGDAMIARDKTIPKIGRPSGLSGRRKRSLK</sequence>
<feature type="region of interest" description="Disordered" evidence="1">
    <location>
        <begin position="386"/>
        <end position="406"/>
    </location>
</feature>
<feature type="region of interest" description="Disordered" evidence="1">
    <location>
        <begin position="1160"/>
        <end position="1181"/>
    </location>
</feature>
<dbReference type="PANTHER" id="PTHR23193:SF5">
    <property type="entry name" value="NUCLEAR ENVELOPE PORE MEMBRANE PROTEIN POM 121C-RELATED"/>
    <property type="match status" value="1"/>
</dbReference>
<dbReference type="InterPro" id="IPR026054">
    <property type="entry name" value="Nucleoporin"/>
</dbReference>
<dbReference type="STRING" id="9823.ENSSSCP00000065967"/>
<dbReference type="GeneTree" id="ENSGT00940000164433"/>
<evidence type="ECO:0000256" key="1">
    <source>
        <dbReference type="SAM" id="MobiDB-lite"/>
    </source>
</evidence>
<evidence type="ECO:0000313" key="3">
    <source>
        <dbReference type="Proteomes" id="UP000008227"/>
    </source>
</evidence>
<dbReference type="OrthoDB" id="9539601at2759"/>
<organism evidence="2 3">
    <name type="scientific">Sus scrofa</name>
    <name type="common">Pig</name>
    <dbReference type="NCBI Taxonomy" id="9823"/>
    <lineage>
        <taxon>Eukaryota</taxon>
        <taxon>Metazoa</taxon>
        <taxon>Chordata</taxon>
        <taxon>Craniata</taxon>
        <taxon>Vertebrata</taxon>
        <taxon>Euteleostomi</taxon>
        <taxon>Mammalia</taxon>
        <taxon>Eutheria</taxon>
        <taxon>Laurasiatheria</taxon>
        <taxon>Artiodactyla</taxon>
        <taxon>Suina</taxon>
        <taxon>Suidae</taxon>
        <taxon>Sus</taxon>
    </lineage>
</organism>
<dbReference type="Bgee" id="ENSSSCG00000043640">
    <property type="expression patterns" value="Expressed in testis and 1 other cell type or tissue"/>
</dbReference>
<name>A0A5G2QM62_PIG</name>
<dbReference type="PANTHER" id="PTHR23193">
    <property type="entry name" value="NUCLEAR PORE COMPLEX PROTEIN NUP"/>
    <property type="match status" value="1"/>
</dbReference>
<gene>
    <name evidence="2" type="primary">NPAP1</name>
</gene>
<reference evidence="2" key="4">
    <citation type="submission" date="2025-09" db="UniProtKB">
        <authorList>
            <consortium name="Ensembl"/>
        </authorList>
    </citation>
    <scope>IDENTIFICATION</scope>
</reference>
<dbReference type="GO" id="GO:0006405">
    <property type="term" value="P:RNA export from nucleus"/>
    <property type="evidence" value="ECO:0000318"/>
    <property type="project" value="GO_Central"/>
</dbReference>
<dbReference type="Ensembl" id="ENSSSCT00000083641.2">
    <property type="protein sequence ID" value="ENSSSCP00000065967.1"/>
    <property type="gene ID" value="ENSSSCG00000043640.2"/>
</dbReference>
<dbReference type="GO" id="GO:0017056">
    <property type="term" value="F:structural constituent of nuclear pore"/>
    <property type="evidence" value="ECO:0000318"/>
    <property type="project" value="GO_Central"/>
</dbReference>
<feature type="region of interest" description="Disordered" evidence="1">
    <location>
        <begin position="428"/>
        <end position="463"/>
    </location>
</feature>
<feature type="compositionally biased region" description="Basic and acidic residues" evidence="1">
    <location>
        <begin position="151"/>
        <end position="164"/>
    </location>
</feature>
<accession>A0A5G2QM62</accession>